<name>A0A6G1HY23_9PEZI</name>
<gene>
    <name evidence="2" type="ORF">EJ06DRAFT_548818</name>
</gene>
<feature type="region of interest" description="Disordered" evidence="1">
    <location>
        <begin position="63"/>
        <end position="105"/>
    </location>
</feature>
<feature type="region of interest" description="Disordered" evidence="1">
    <location>
        <begin position="132"/>
        <end position="250"/>
    </location>
</feature>
<feature type="compositionally biased region" description="Acidic residues" evidence="1">
    <location>
        <begin position="729"/>
        <end position="744"/>
    </location>
</feature>
<feature type="region of interest" description="Disordered" evidence="1">
    <location>
        <begin position="262"/>
        <end position="321"/>
    </location>
</feature>
<proteinExistence type="predicted"/>
<feature type="compositionally biased region" description="Acidic residues" evidence="1">
    <location>
        <begin position="814"/>
        <end position="824"/>
    </location>
</feature>
<sequence length="1155" mass="126020">MATTTVTPGVVRTASCAGVPLSHPTPDLQSLQGAYVQNVERLEERAERMSLGSNIGEEIRKICEEQKRSDSIASRASRGSRRSSLEQHSASQQRQRPRDSSLSSYTNSIVEVNGAARYGGYSPSGYIGSPLGSQRSLRSGSWSQVSHPTSMPATVPRSTSKASRSTSKASRLGNMSSPETDTAEMHEELQTTPNARHSRVPANESTSRYRSRRSSAAHSRYRLSTGRLPSDASYTGLYDQSESQTETRDSAVFGDLYESAAKEVKYDPPPEQTTRVSIYSPTSPNASRRQTLEANNHPLSPQRSHQSFLPPVQQGEASDFSVGFDFTGHGQHTLDVQNILEGQNMEGGQILPGGQHRLGIPDGPIRPSSAGSMDTLQQAQALFKDFDGTHYRVPSLRIPSGETDDGRGDVLRDLPHFEDGVPPPDEDMVFYPAPVPRTLNLPQRLSQGPSAAVHARRRTQIINTLSADVRKSAAWLKHDSSSDPDLRKSKHMSALPPQLRASVFFEHQSRSQEVEVRESAVATLDDLLNASAHAPVSAFTDHPFAGRAGAKGIYEKEHAPRNSTHVERPAEEKKKRRSSFLGLRRASAASEDLLADGRKTPNRLQKRDSRPPSLGNGLDDSALARGPNGEIGGVEAPSQPRIEIDGPDDEAVESDEEAEPEPEEEEEEPMGRPTTLLAELQIRKAQLRQRNRTAVTAFPNGMHSTLLELDAVAQVEKKKRQKARVALAWEDEPEEDPHGDDEDVPLGMLFPAKNGLVKEKLAQLGLADWDRPLGLLEKRDIEENEPLARRAARLRGGIPVRASQYMIPSIVADEPSEDEEEEGETLGQRLRRLKAEKEKEAGSAKSADARSADPEARPLSSTFATELLGDLGAAAPASANGATSEAANDKDKPEEGTTEHPTLDPGRLDLPKSPDLTSRASSPAATPLDPPDRSTALTPGDDETLGQRRARLQREREAAAAAGRPGPPKRKGSRMTLLGTEVWLDRAPEPVQQAPTGPYENTGPDVSMHDLLQNMPAGKHVARKVSNDMLTAALPRGSLLRQNEEARLSRVLGAPPLGQRTSQAQQAHMRAEYARHSTFSGWGGQGQLGLVVVDVSLRHMFRTMNDWRRLLLYSSGEAVYLRHSLVSRGWGADSLVDCASGRMGLRCLPLWYYAA</sequence>
<feature type="compositionally biased region" description="Polar residues" evidence="1">
    <location>
        <begin position="915"/>
        <end position="924"/>
    </location>
</feature>
<feature type="compositionally biased region" description="Basic and acidic residues" evidence="1">
    <location>
        <begin position="554"/>
        <end position="573"/>
    </location>
</feature>
<evidence type="ECO:0000313" key="3">
    <source>
        <dbReference type="Proteomes" id="UP000799640"/>
    </source>
</evidence>
<feature type="compositionally biased region" description="Basic and acidic residues" evidence="1">
    <location>
        <begin position="887"/>
        <end position="912"/>
    </location>
</feature>
<evidence type="ECO:0000313" key="2">
    <source>
        <dbReference type="EMBL" id="KAF2400912.1"/>
    </source>
</evidence>
<dbReference type="OrthoDB" id="5288142at2759"/>
<dbReference type="AlphaFoldDB" id="A0A6G1HY23"/>
<keyword evidence="3" id="KW-1185">Reference proteome</keyword>
<accession>A0A6G1HY23</accession>
<dbReference type="Proteomes" id="UP000799640">
    <property type="component" value="Unassembled WGS sequence"/>
</dbReference>
<organism evidence="2 3">
    <name type="scientific">Trichodelitschia bisporula</name>
    <dbReference type="NCBI Taxonomy" id="703511"/>
    <lineage>
        <taxon>Eukaryota</taxon>
        <taxon>Fungi</taxon>
        <taxon>Dikarya</taxon>
        <taxon>Ascomycota</taxon>
        <taxon>Pezizomycotina</taxon>
        <taxon>Dothideomycetes</taxon>
        <taxon>Dothideomycetes incertae sedis</taxon>
        <taxon>Phaeotrichales</taxon>
        <taxon>Phaeotrichaceae</taxon>
        <taxon>Trichodelitschia</taxon>
    </lineage>
</organism>
<feature type="compositionally biased region" description="Basic residues" evidence="1">
    <location>
        <begin position="209"/>
        <end position="221"/>
    </location>
</feature>
<feature type="compositionally biased region" description="Polar residues" evidence="1">
    <location>
        <begin position="272"/>
        <end position="307"/>
    </location>
</feature>
<feature type="region of interest" description="Disordered" evidence="1">
    <location>
        <begin position="727"/>
        <end position="746"/>
    </location>
</feature>
<reference evidence="2" key="1">
    <citation type="journal article" date="2020" name="Stud. Mycol.">
        <title>101 Dothideomycetes genomes: a test case for predicting lifestyles and emergence of pathogens.</title>
        <authorList>
            <person name="Haridas S."/>
            <person name="Albert R."/>
            <person name="Binder M."/>
            <person name="Bloem J."/>
            <person name="Labutti K."/>
            <person name="Salamov A."/>
            <person name="Andreopoulos B."/>
            <person name="Baker S."/>
            <person name="Barry K."/>
            <person name="Bills G."/>
            <person name="Bluhm B."/>
            <person name="Cannon C."/>
            <person name="Castanera R."/>
            <person name="Culley D."/>
            <person name="Daum C."/>
            <person name="Ezra D."/>
            <person name="Gonzalez J."/>
            <person name="Henrissat B."/>
            <person name="Kuo A."/>
            <person name="Liang C."/>
            <person name="Lipzen A."/>
            <person name="Lutzoni F."/>
            <person name="Magnuson J."/>
            <person name="Mondo S."/>
            <person name="Nolan M."/>
            <person name="Ohm R."/>
            <person name="Pangilinan J."/>
            <person name="Park H.-J."/>
            <person name="Ramirez L."/>
            <person name="Alfaro M."/>
            <person name="Sun H."/>
            <person name="Tritt A."/>
            <person name="Yoshinaga Y."/>
            <person name="Zwiers L.-H."/>
            <person name="Turgeon B."/>
            <person name="Goodwin S."/>
            <person name="Spatafora J."/>
            <person name="Crous P."/>
            <person name="Grigoriev I."/>
        </authorList>
    </citation>
    <scope>NUCLEOTIDE SEQUENCE</scope>
    <source>
        <strain evidence="2">CBS 262.69</strain>
    </source>
</reference>
<feature type="compositionally biased region" description="Acidic residues" evidence="1">
    <location>
        <begin position="645"/>
        <end position="668"/>
    </location>
</feature>
<feature type="compositionally biased region" description="Basic and acidic residues" evidence="1">
    <location>
        <begin position="595"/>
        <end position="610"/>
    </location>
</feature>
<evidence type="ECO:0000256" key="1">
    <source>
        <dbReference type="SAM" id="MobiDB-lite"/>
    </source>
</evidence>
<feature type="region of interest" description="Disordered" evidence="1">
    <location>
        <begin position="554"/>
        <end position="673"/>
    </location>
</feature>
<dbReference type="EMBL" id="ML996694">
    <property type="protein sequence ID" value="KAF2400912.1"/>
    <property type="molecule type" value="Genomic_DNA"/>
</dbReference>
<feature type="compositionally biased region" description="Polar residues" evidence="1">
    <location>
        <begin position="134"/>
        <end position="152"/>
    </location>
</feature>
<feature type="compositionally biased region" description="Polar residues" evidence="1">
    <location>
        <begin position="86"/>
        <end position="105"/>
    </location>
</feature>
<feature type="compositionally biased region" description="Low complexity" evidence="1">
    <location>
        <begin position="157"/>
        <end position="170"/>
    </location>
</feature>
<feature type="compositionally biased region" description="Basic and acidic residues" evidence="1">
    <location>
        <begin position="833"/>
        <end position="856"/>
    </location>
</feature>
<feature type="region of interest" description="Disordered" evidence="1">
    <location>
        <begin position="804"/>
        <end position="975"/>
    </location>
</feature>
<feature type="compositionally biased region" description="Low complexity" evidence="1">
    <location>
        <begin position="872"/>
        <end position="886"/>
    </location>
</feature>
<protein>
    <submittedName>
        <fullName evidence="2">Uncharacterized protein</fullName>
    </submittedName>
</protein>